<dbReference type="RefSeq" id="XP_024703143.1">
    <property type="nucleotide sequence ID" value="XM_024843259.1"/>
</dbReference>
<protein>
    <submittedName>
        <fullName evidence="2">Uncharacterized protein</fullName>
    </submittedName>
</protein>
<proteinExistence type="predicted"/>
<feature type="transmembrane region" description="Helical" evidence="1">
    <location>
        <begin position="12"/>
        <end position="34"/>
    </location>
</feature>
<evidence type="ECO:0000313" key="3">
    <source>
        <dbReference type="Proteomes" id="UP000234275"/>
    </source>
</evidence>
<dbReference type="GO" id="GO:0003824">
    <property type="term" value="F:catalytic activity"/>
    <property type="evidence" value="ECO:0007669"/>
    <property type="project" value="InterPro"/>
</dbReference>
<accession>A0A2I2G4P0</accession>
<dbReference type="VEuPathDB" id="FungiDB:P170DRAFT_312363"/>
<keyword evidence="1" id="KW-1133">Transmembrane helix</keyword>
<keyword evidence="3" id="KW-1185">Reference proteome</keyword>
<evidence type="ECO:0000313" key="2">
    <source>
        <dbReference type="EMBL" id="PLB47841.1"/>
    </source>
</evidence>
<reference evidence="2 3" key="1">
    <citation type="submission" date="2016-12" db="EMBL/GenBank/DDBJ databases">
        <title>The genomes of Aspergillus section Nigri reveals drivers in fungal speciation.</title>
        <authorList>
            <consortium name="DOE Joint Genome Institute"/>
            <person name="Vesth T.C."/>
            <person name="Nybo J."/>
            <person name="Theobald S."/>
            <person name="Brandl J."/>
            <person name="Frisvad J.C."/>
            <person name="Nielsen K.F."/>
            <person name="Lyhne E.K."/>
            <person name="Kogle M.E."/>
            <person name="Kuo A."/>
            <person name="Riley R."/>
            <person name="Clum A."/>
            <person name="Nolan M."/>
            <person name="Lipzen A."/>
            <person name="Salamov A."/>
            <person name="Henrissat B."/>
            <person name="Wiebenga A."/>
            <person name="De Vries R.P."/>
            <person name="Grigoriev I.V."/>
            <person name="Mortensen U.H."/>
            <person name="Andersen M.R."/>
            <person name="Baker S.E."/>
        </authorList>
    </citation>
    <scope>NUCLEOTIDE SEQUENCE [LARGE SCALE GENOMIC DNA]</scope>
    <source>
        <strain evidence="2 3">IBT 23096</strain>
    </source>
</reference>
<dbReference type="GO" id="GO:0009116">
    <property type="term" value="P:nucleoside metabolic process"/>
    <property type="evidence" value="ECO:0007669"/>
    <property type="project" value="InterPro"/>
</dbReference>
<keyword evidence="1" id="KW-0472">Membrane</keyword>
<dbReference type="OrthoDB" id="1577640at2759"/>
<dbReference type="Gene3D" id="3.40.50.1580">
    <property type="entry name" value="Nucleoside phosphorylase domain"/>
    <property type="match status" value="1"/>
</dbReference>
<evidence type="ECO:0000256" key="1">
    <source>
        <dbReference type="SAM" id="Phobius"/>
    </source>
</evidence>
<dbReference type="STRING" id="1392250.A0A2I2G4P0"/>
<sequence>DFNIYALSRISNYNIVLACLLAEITGSVSAAIIIKDMICSFPAVRFGLIVGIGSGVLYYSA</sequence>
<dbReference type="AlphaFoldDB" id="A0A2I2G4P0"/>
<dbReference type="Proteomes" id="UP000234275">
    <property type="component" value="Unassembled WGS sequence"/>
</dbReference>
<keyword evidence="1" id="KW-0812">Transmembrane</keyword>
<feature type="non-terminal residue" evidence="2">
    <location>
        <position position="61"/>
    </location>
</feature>
<organism evidence="2 3">
    <name type="scientific">Aspergillus steynii IBT 23096</name>
    <dbReference type="NCBI Taxonomy" id="1392250"/>
    <lineage>
        <taxon>Eukaryota</taxon>
        <taxon>Fungi</taxon>
        <taxon>Dikarya</taxon>
        <taxon>Ascomycota</taxon>
        <taxon>Pezizomycotina</taxon>
        <taxon>Eurotiomycetes</taxon>
        <taxon>Eurotiomycetidae</taxon>
        <taxon>Eurotiales</taxon>
        <taxon>Aspergillaceae</taxon>
        <taxon>Aspergillus</taxon>
        <taxon>Aspergillus subgen. Circumdati</taxon>
    </lineage>
</organism>
<gene>
    <name evidence="2" type="ORF">P170DRAFT_312363</name>
</gene>
<dbReference type="GeneID" id="36550959"/>
<feature type="non-terminal residue" evidence="2">
    <location>
        <position position="1"/>
    </location>
</feature>
<feature type="transmembrane region" description="Helical" evidence="1">
    <location>
        <begin position="40"/>
        <end position="59"/>
    </location>
</feature>
<name>A0A2I2G4P0_9EURO</name>
<comment type="caution">
    <text evidence="2">The sequence shown here is derived from an EMBL/GenBank/DDBJ whole genome shotgun (WGS) entry which is preliminary data.</text>
</comment>
<dbReference type="EMBL" id="MSFO01000005">
    <property type="protein sequence ID" value="PLB47841.1"/>
    <property type="molecule type" value="Genomic_DNA"/>
</dbReference>
<dbReference type="InterPro" id="IPR035994">
    <property type="entry name" value="Nucleoside_phosphorylase_sf"/>
</dbReference>